<evidence type="ECO:0000256" key="1">
    <source>
        <dbReference type="ARBA" id="ARBA00009995"/>
    </source>
</evidence>
<name>A0ABR0QXD2_GOSAR</name>
<evidence type="ECO:0000313" key="3">
    <source>
        <dbReference type="EMBL" id="KAK5843990.1"/>
    </source>
</evidence>
<proteinExistence type="inferred from homology"/>
<dbReference type="PANTHER" id="PTHR11926:SF774">
    <property type="entry name" value="UDP-GLYCOSYLTRANSFERASE 85A1-RELATED"/>
    <property type="match status" value="1"/>
</dbReference>
<protein>
    <submittedName>
        <fullName evidence="3">Uncharacterized protein</fullName>
    </submittedName>
</protein>
<dbReference type="EMBL" id="JARKNE010000001">
    <property type="protein sequence ID" value="KAK5843990.1"/>
    <property type="molecule type" value="Genomic_DNA"/>
</dbReference>
<reference evidence="3 4" key="1">
    <citation type="submission" date="2023-03" db="EMBL/GenBank/DDBJ databases">
        <title>WGS of Gossypium arboreum.</title>
        <authorList>
            <person name="Yu D."/>
        </authorList>
    </citation>
    <scope>NUCLEOTIDE SEQUENCE [LARGE SCALE GENOMIC DNA]</scope>
    <source>
        <tissue evidence="3">Leaf</tissue>
    </source>
</reference>
<evidence type="ECO:0000256" key="2">
    <source>
        <dbReference type="ARBA" id="ARBA00022676"/>
    </source>
</evidence>
<evidence type="ECO:0000313" key="4">
    <source>
        <dbReference type="Proteomes" id="UP001358586"/>
    </source>
</evidence>
<comment type="caution">
    <text evidence="3">The sequence shown here is derived from an EMBL/GenBank/DDBJ whole genome shotgun (WGS) entry which is preliminary data.</text>
</comment>
<sequence>MKGTKVIDENVKRDKVEKLVRELIEGEKGVEMKTKAIEWKKKAKKAASPDGYFVNLDKLLTQVLCTPSV</sequence>
<dbReference type="PANTHER" id="PTHR11926">
    <property type="entry name" value="GLUCOSYL/GLUCURONOSYL TRANSFERASES"/>
    <property type="match status" value="1"/>
</dbReference>
<keyword evidence="2" id="KW-0328">Glycosyltransferase</keyword>
<gene>
    <name evidence="3" type="ORF">PVK06_000125</name>
</gene>
<dbReference type="SUPFAM" id="SSF53756">
    <property type="entry name" value="UDP-Glycosyltransferase/glycogen phosphorylase"/>
    <property type="match status" value="1"/>
</dbReference>
<keyword evidence="4" id="KW-1185">Reference proteome</keyword>
<keyword evidence="2" id="KW-0808">Transferase</keyword>
<organism evidence="3 4">
    <name type="scientific">Gossypium arboreum</name>
    <name type="common">Tree cotton</name>
    <name type="synonym">Gossypium nanking</name>
    <dbReference type="NCBI Taxonomy" id="29729"/>
    <lineage>
        <taxon>Eukaryota</taxon>
        <taxon>Viridiplantae</taxon>
        <taxon>Streptophyta</taxon>
        <taxon>Embryophyta</taxon>
        <taxon>Tracheophyta</taxon>
        <taxon>Spermatophyta</taxon>
        <taxon>Magnoliopsida</taxon>
        <taxon>eudicotyledons</taxon>
        <taxon>Gunneridae</taxon>
        <taxon>Pentapetalae</taxon>
        <taxon>rosids</taxon>
        <taxon>malvids</taxon>
        <taxon>Malvales</taxon>
        <taxon>Malvaceae</taxon>
        <taxon>Malvoideae</taxon>
        <taxon>Gossypium</taxon>
    </lineage>
</organism>
<accession>A0ABR0QXD2</accession>
<dbReference type="Gene3D" id="3.40.50.2000">
    <property type="entry name" value="Glycogen Phosphorylase B"/>
    <property type="match status" value="1"/>
</dbReference>
<dbReference type="Proteomes" id="UP001358586">
    <property type="component" value="Chromosome 1"/>
</dbReference>
<comment type="similarity">
    <text evidence="1">Belongs to the UDP-glycosyltransferase family.</text>
</comment>